<keyword evidence="6 12" id="KW-0067">ATP-binding</keyword>
<dbReference type="InterPro" id="IPR014014">
    <property type="entry name" value="RNA_helicase_DEAD_Q_motif"/>
</dbReference>
<dbReference type="CDD" id="cd00268">
    <property type="entry name" value="DEADc"/>
    <property type="match status" value="1"/>
</dbReference>
<dbReference type="InterPro" id="IPR027417">
    <property type="entry name" value="P-loop_NTPase"/>
</dbReference>
<dbReference type="InterPro" id="IPR012677">
    <property type="entry name" value="Nucleotide-bd_a/b_plait_sf"/>
</dbReference>
<dbReference type="Pfam" id="PF03880">
    <property type="entry name" value="DbpA"/>
    <property type="match status" value="1"/>
</dbReference>
<dbReference type="CDD" id="cd18787">
    <property type="entry name" value="SF2_C_DEAD"/>
    <property type="match status" value="1"/>
</dbReference>
<dbReference type="Gene3D" id="3.30.70.330">
    <property type="match status" value="1"/>
</dbReference>
<dbReference type="RefSeq" id="WP_119524567.1">
    <property type="nucleotide sequence ID" value="NZ_NRHC01000016.1"/>
</dbReference>
<keyword evidence="5 12" id="KW-0347">Helicase</keyword>
<dbReference type="GO" id="GO:0005829">
    <property type="term" value="C:cytosol"/>
    <property type="evidence" value="ECO:0007669"/>
    <property type="project" value="TreeGrafter"/>
</dbReference>
<evidence type="ECO:0000256" key="3">
    <source>
        <dbReference type="ARBA" id="ARBA00022741"/>
    </source>
</evidence>
<evidence type="ECO:0000256" key="7">
    <source>
        <dbReference type="ARBA" id="ARBA00023016"/>
    </source>
</evidence>
<evidence type="ECO:0000256" key="9">
    <source>
        <dbReference type="ARBA" id="ARBA00047984"/>
    </source>
</evidence>
<dbReference type="AlphaFoldDB" id="A0A3A1YA31"/>
<feature type="domain" description="Helicase ATP-binding" evidence="14">
    <location>
        <begin position="44"/>
        <end position="215"/>
    </location>
</feature>
<dbReference type="SMART" id="SM00487">
    <property type="entry name" value="DEXDc"/>
    <property type="match status" value="1"/>
</dbReference>
<dbReference type="PROSITE" id="PS51192">
    <property type="entry name" value="HELICASE_ATP_BIND_1"/>
    <property type="match status" value="1"/>
</dbReference>
<dbReference type="GO" id="GO:0009266">
    <property type="term" value="P:response to temperature stimulus"/>
    <property type="evidence" value="ECO:0007669"/>
    <property type="project" value="UniProtKB-ARBA"/>
</dbReference>
<dbReference type="InterPro" id="IPR001650">
    <property type="entry name" value="Helicase_C-like"/>
</dbReference>
<comment type="catalytic activity">
    <reaction evidence="9">
        <text>ATP + H2O = ADP + phosphate + H(+)</text>
        <dbReference type="Rhea" id="RHEA:13065"/>
        <dbReference type="ChEBI" id="CHEBI:15377"/>
        <dbReference type="ChEBI" id="CHEBI:15378"/>
        <dbReference type="ChEBI" id="CHEBI:30616"/>
        <dbReference type="ChEBI" id="CHEBI:43474"/>
        <dbReference type="ChEBI" id="CHEBI:456216"/>
        <dbReference type="EC" id="3.6.4.13"/>
    </reaction>
</comment>
<dbReference type="PANTHER" id="PTHR47959">
    <property type="entry name" value="ATP-DEPENDENT RNA HELICASE RHLE-RELATED"/>
    <property type="match status" value="1"/>
</dbReference>
<dbReference type="SMART" id="SM00490">
    <property type="entry name" value="HELICc"/>
    <property type="match status" value="1"/>
</dbReference>
<dbReference type="FunFam" id="3.40.50.300:FF:000108">
    <property type="entry name" value="ATP-dependent RNA helicase RhlE"/>
    <property type="match status" value="1"/>
</dbReference>
<keyword evidence="18" id="KW-1185">Reference proteome</keyword>
<dbReference type="EC" id="3.6.4.13" evidence="1"/>
<dbReference type="InterPro" id="IPR044742">
    <property type="entry name" value="DEAD/DEAH_RhlB"/>
</dbReference>
<name>A0A3A1YA31_9GAMM</name>
<dbReference type="GO" id="GO:0005524">
    <property type="term" value="F:ATP binding"/>
    <property type="evidence" value="ECO:0007669"/>
    <property type="project" value="UniProtKB-KW"/>
</dbReference>
<dbReference type="SUPFAM" id="SSF52540">
    <property type="entry name" value="P-loop containing nucleoside triphosphate hydrolases"/>
    <property type="match status" value="1"/>
</dbReference>
<evidence type="ECO:0000256" key="1">
    <source>
        <dbReference type="ARBA" id="ARBA00012552"/>
    </source>
</evidence>
<dbReference type="InterPro" id="IPR011545">
    <property type="entry name" value="DEAD/DEAH_box_helicase_dom"/>
</dbReference>
<reference evidence="17 18" key="1">
    <citation type="submission" date="2017-08" db="EMBL/GenBank/DDBJ databases">
        <title>Reclassification of Bisgaard taxon 37 and 44.</title>
        <authorList>
            <person name="Christensen H."/>
        </authorList>
    </citation>
    <scope>NUCLEOTIDE SEQUENCE [LARGE SCALE GENOMIC DNA]</scope>
    <source>
        <strain evidence="17 18">B96_3</strain>
    </source>
</reference>
<dbReference type="GO" id="GO:0003676">
    <property type="term" value="F:nucleic acid binding"/>
    <property type="evidence" value="ECO:0007669"/>
    <property type="project" value="InterPro"/>
</dbReference>
<dbReference type="Pfam" id="PF25399">
    <property type="entry name" value="DeaD_dimer"/>
    <property type="match status" value="1"/>
</dbReference>
<dbReference type="GO" id="GO:0042255">
    <property type="term" value="P:ribosome assembly"/>
    <property type="evidence" value="ECO:0007669"/>
    <property type="project" value="UniProtKB-ARBA"/>
</dbReference>
<dbReference type="Gene3D" id="3.40.50.300">
    <property type="entry name" value="P-loop containing nucleotide triphosphate hydrolases"/>
    <property type="match status" value="2"/>
</dbReference>
<dbReference type="PROSITE" id="PS51195">
    <property type="entry name" value="Q_MOTIF"/>
    <property type="match status" value="1"/>
</dbReference>
<dbReference type="OrthoDB" id="9805696at2"/>
<feature type="domain" description="Helicase C-terminal" evidence="15">
    <location>
        <begin position="242"/>
        <end position="387"/>
    </location>
</feature>
<evidence type="ECO:0000313" key="17">
    <source>
        <dbReference type="EMBL" id="RIY34186.1"/>
    </source>
</evidence>
<dbReference type="InterPro" id="IPR050079">
    <property type="entry name" value="DEAD_box_RNA_helicase"/>
</dbReference>
<evidence type="ECO:0000259" key="15">
    <source>
        <dbReference type="PROSITE" id="PS51194"/>
    </source>
</evidence>
<evidence type="ECO:0000256" key="8">
    <source>
        <dbReference type="ARBA" id="ARBA00038437"/>
    </source>
</evidence>
<evidence type="ECO:0000256" key="2">
    <source>
        <dbReference type="ARBA" id="ARBA00022490"/>
    </source>
</evidence>
<proteinExistence type="inferred from homology"/>
<dbReference type="InterPro" id="IPR057325">
    <property type="entry name" value="DeaD_dimer"/>
</dbReference>
<keyword evidence="3 12" id="KW-0547">Nucleotide-binding</keyword>
<evidence type="ECO:0000259" key="16">
    <source>
        <dbReference type="PROSITE" id="PS51195"/>
    </source>
</evidence>
<feature type="domain" description="DEAD-box RNA helicase Q" evidence="16">
    <location>
        <begin position="13"/>
        <end position="41"/>
    </location>
</feature>
<keyword evidence="7" id="KW-0346">Stress response</keyword>
<dbReference type="InterPro" id="IPR005580">
    <property type="entry name" value="DbpA/CsdA_RNA-bd_dom"/>
</dbReference>
<dbReference type="InterPro" id="IPR014001">
    <property type="entry name" value="Helicase_ATP-bd"/>
</dbReference>
<keyword evidence="2" id="KW-0963">Cytoplasm</keyword>
<evidence type="ECO:0000259" key="14">
    <source>
        <dbReference type="PROSITE" id="PS51192"/>
    </source>
</evidence>
<dbReference type="PANTHER" id="PTHR47959:SF1">
    <property type="entry name" value="ATP-DEPENDENT RNA HELICASE DBPA"/>
    <property type="match status" value="1"/>
</dbReference>
<evidence type="ECO:0000256" key="12">
    <source>
        <dbReference type="RuleBase" id="RU000492"/>
    </source>
</evidence>
<organism evidence="17 18">
    <name type="scientific">Psittacicella hinzii</name>
    <dbReference type="NCBI Taxonomy" id="2028575"/>
    <lineage>
        <taxon>Bacteria</taxon>
        <taxon>Pseudomonadati</taxon>
        <taxon>Pseudomonadota</taxon>
        <taxon>Gammaproteobacteria</taxon>
        <taxon>Pasteurellales</taxon>
        <taxon>Psittacicellaceae</taxon>
        <taxon>Psittacicella</taxon>
    </lineage>
</organism>
<dbReference type="CDD" id="cd12252">
    <property type="entry name" value="RRM_DbpA"/>
    <property type="match status" value="1"/>
</dbReference>
<dbReference type="GO" id="GO:0003724">
    <property type="term" value="F:RNA helicase activity"/>
    <property type="evidence" value="ECO:0007669"/>
    <property type="project" value="UniProtKB-EC"/>
</dbReference>
<sequence length="618" mass="70761">MTENKISSSINEVSFEELGLPTAIVSAVHDLGFNYATPIQTQAIPYLLEGRDILGLAQTGSGKTASFMLPLLSNLDTSLKAVQILVLTPTRELANQVTQATIDFAKYIPRVKPLAIYGGQSYGLQIKHLKAGAQVVIATPGRLVDHISRGTIDLTQIKAVVLDEADEMLSMGFADALETILSQVPETAQTALFSATMPKTIESITKKHLKDPAEVKIHKVKGNEPKIEQFYWLQYQYSRDQALIRFLEVEEYDAAIIFVKTKQGCNEVCEFLLKNNVAAACLHGDMSQEVRESTLNGLRNESINVLVATDVAARGLDIDRIDLVINYELPSEKENYVHRVGRTGRAGREGRSITFVGERERANLFAIEKTSNKELKEIKAPNNQELEQFRRNKFKKELESKINDANLDNYIQLIDELIPTDFEPNQVLAALLNLATKERRLVLPKDKPIRNKFTYDREYFSRAKTYVRNGRYENNDRRSTGSNQDQYMINLGRNDNFKVQDIIKLINKHSSRVNIGNIRINRDNTIIELPKNFDRKAIAAISNETYANKIITMRRLERQNNFGRRQYDNNYENRNNSRRDFNGQRKEFYGQRRNYNEQRNDFNNRKSFNNSSRTKREF</sequence>
<evidence type="ECO:0000256" key="10">
    <source>
        <dbReference type="ARBA" id="ARBA00074363"/>
    </source>
</evidence>
<evidence type="ECO:0000256" key="11">
    <source>
        <dbReference type="PROSITE-ProRule" id="PRU00552"/>
    </source>
</evidence>
<dbReference type="PROSITE" id="PS51194">
    <property type="entry name" value="HELICASE_CTER"/>
    <property type="match status" value="1"/>
</dbReference>
<accession>A0A3A1YA31</accession>
<evidence type="ECO:0000256" key="6">
    <source>
        <dbReference type="ARBA" id="ARBA00022840"/>
    </source>
</evidence>
<dbReference type="GO" id="GO:0016787">
    <property type="term" value="F:hydrolase activity"/>
    <property type="evidence" value="ECO:0007669"/>
    <property type="project" value="UniProtKB-KW"/>
</dbReference>
<dbReference type="EMBL" id="NRHC01000016">
    <property type="protein sequence ID" value="RIY34186.1"/>
    <property type="molecule type" value="Genomic_DNA"/>
</dbReference>
<keyword evidence="4 12" id="KW-0378">Hydrolase</keyword>
<comment type="caution">
    <text evidence="17">The sequence shown here is derived from an EMBL/GenBank/DDBJ whole genome shotgun (WGS) entry which is preliminary data.</text>
</comment>
<feature type="short sequence motif" description="Q motif" evidence="11">
    <location>
        <begin position="13"/>
        <end position="41"/>
    </location>
</feature>
<dbReference type="Pfam" id="PF00270">
    <property type="entry name" value="DEAD"/>
    <property type="match status" value="1"/>
</dbReference>
<dbReference type="InterPro" id="IPR000629">
    <property type="entry name" value="RNA-helicase_DEAD-box_CS"/>
</dbReference>
<evidence type="ECO:0000256" key="5">
    <source>
        <dbReference type="ARBA" id="ARBA00022806"/>
    </source>
</evidence>
<comment type="similarity">
    <text evidence="8 12">Belongs to the DEAD box helicase family.</text>
</comment>
<evidence type="ECO:0000256" key="13">
    <source>
        <dbReference type="SAM" id="MobiDB-lite"/>
    </source>
</evidence>
<protein>
    <recommendedName>
        <fullName evidence="10">DEAD-box ATP-dependent RNA helicase RhpA</fullName>
        <ecNumber evidence="1">3.6.4.13</ecNumber>
    </recommendedName>
</protein>
<dbReference type="Proteomes" id="UP000265691">
    <property type="component" value="Unassembled WGS sequence"/>
</dbReference>
<gene>
    <name evidence="17" type="ORF">CKF54_01780</name>
</gene>
<dbReference type="PROSITE" id="PS00039">
    <property type="entry name" value="DEAD_ATP_HELICASE"/>
    <property type="match status" value="1"/>
</dbReference>
<evidence type="ECO:0000256" key="4">
    <source>
        <dbReference type="ARBA" id="ARBA00022801"/>
    </source>
</evidence>
<feature type="region of interest" description="Disordered" evidence="13">
    <location>
        <begin position="596"/>
        <end position="618"/>
    </location>
</feature>
<dbReference type="Pfam" id="PF00271">
    <property type="entry name" value="Helicase_C"/>
    <property type="match status" value="1"/>
</dbReference>
<evidence type="ECO:0000313" key="18">
    <source>
        <dbReference type="Proteomes" id="UP000265691"/>
    </source>
</evidence>